<evidence type="ECO:0000256" key="1">
    <source>
        <dbReference type="ARBA" id="ARBA00023016"/>
    </source>
</evidence>
<sequence>MLQTETLNLKVIQFLKIQEPAAFLFLASFHPSLRVSDTAISSKSLRRRDTVREPVTPTLSDRDPTARSSSRTTSSSASPSPATTGPRGTTLRALNSSTQFLLLFRRRLRTVIACKGFRKVDPDRWEFANEEFLGGQKHLLKNIKRRRNVGQSSQQQQVSGPCVEVGQFGLETEVDRLRRDRNVLLLEVLKLRQQQHNSRAQLVVMEERLQGTERKQQQTMTFLARALKNPMFIQQLVTCCEQKKQLASPGKKRRLPANPSFDRLEEAGELVAETEMETLLSTMDNQGNSSSSTDQTNNIGVEYSEQNIGSVSDAIWEELLNEGMLVGDEEGEGDQSEIDVEVEELAMKGGDWGEDVQDLVEQMGYLDSKP</sequence>
<proteinExistence type="predicted"/>
<gene>
    <name evidence="5" type="ORF">J5N97_025716</name>
</gene>
<reference evidence="5" key="2">
    <citation type="journal article" date="2022" name="Hortic Res">
        <title>The genome of Dioscorea zingiberensis sheds light on the biosynthesis, origin and evolution of the medicinally important diosgenin saponins.</title>
        <authorList>
            <person name="Li Y."/>
            <person name="Tan C."/>
            <person name="Li Z."/>
            <person name="Guo J."/>
            <person name="Li S."/>
            <person name="Chen X."/>
            <person name="Wang C."/>
            <person name="Dai X."/>
            <person name="Yang H."/>
            <person name="Song W."/>
            <person name="Hou L."/>
            <person name="Xu J."/>
            <person name="Tong Z."/>
            <person name="Xu A."/>
            <person name="Yuan X."/>
            <person name="Wang W."/>
            <person name="Yang Q."/>
            <person name="Chen L."/>
            <person name="Sun Z."/>
            <person name="Wang K."/>
            <person name="Pan B."/>
            <person name="Chen J."/>
            <person name="Bao Y."/>
            <person name="Liu F."/>
            <person name="Qi X."/>
            <person name="Gang D.R."/>
            <person name="Wen J."/>
            <person name="Li J."/>
        </authorList>
    </citation>
    <scope>NUCLEOTIDE SEQUENCE</scope>
    <source>
        <strain evidence="5">Dzin_1.0</strain>
    </source>
</reference>
<reference evidence="5" key="1">
    <citation type="submission" date="2021-03" db="EMBL/GenBank/DDBJ databases">
        <authorList>
            <person name="Li Z."/>
            <person name="Yang C."/>
        </authorList>
    </citation>
    <scope>NUCLEOTIDE SEQUENCE</scope>
    <source>
        <strain evidence="5">Dzin_1.0</strain>
        <tissue evidence="5">Leaf</tissue>
    </source>
</reference>
<keyword evidence="2" id="KW-0238">DNA-binding</keyword>
<keyword evidence="1" id="KW-0346">Stress response</keyword>
<dbReference type="GO" id="GO:0034605">
    <property type="term" value="P:cellular response to heat"/>
    <property type="evidence" value="ECO:0007669"/>
    <property type="project" value="TreeGrafter"/>
</dbReference>
<evidence type="ECO:0000313" key="6">
    <source>
        <dbReference type="Proteomes" id="UP001085076"/>
    </source>
</evidence>
<feature type="region of interest" description="Disordered" evidence="3">
    <location>
        <begin position="46"/>
        <end position="90"/>
    </location>
</feature>
<feature type="compositionally biased region" description="Low complexity" evidence="3">
    <location>
        <begin position="66"/>
        <end position="84"/>
    </location>
</feature>
<dbReference type="GO" id="GO:0006357">
    <property type="term" value="P:regulation of transcription by RNA polymerase II"/>
    <property type="evidence" value="ECO:0007669"/>
    <property type="project" value="TreeGrafter"/>
</dbReference>
<dbReference type="PANTHER" id="PTHR10015">
    <property type="entry name" value="HEAT SHOCK TRANSCRIPTION FACTOR"/>
    <property type="match status" value="1"/>
</dbReference>
<protein>
    <recommendedName>
        <fullName evidence="4">HSF-type DNA-binding domain-containing protein</fullName>
    </recommendedName>
</protein>
<organism evidence="5 6">
    <name type="scientific">Dioscorea zingiberensis</name>
    <dbReference type="NCBI Taxonomy" id="325984"/>
    <lineage>
        <taxon>Eukaryota</taxon>
        <taxon>Viridiplantae</taxon>
        <taxon>Streptophyta</taxon>
        <taxon>Embryophyta</taxon>
        <taxon>Tracheophyta</taxon>
        <taxon>Spermatophyta</taxon>
        <taxon>Magnoliopsida</taxon>
        <taxon>Liliopsida</taxon>
        <taxon>Dioscoreales</taxon>
        <taxon>Dioscoreaceae</taxon>
        <taxon>Dioscorea</taxon>
    </lineage>
</organism>
<evidence type="ECO:0000256" key="3">
    <source>
        <dbReference type="SAM" id="MobiDB-lite"/>
    </source>
</evidence>
<accession>A0A9D5H604</accession>
<dbReference type="Proteomes" id="UP001085076">
    <property type="component" value="Miscellaneous, Linkage group lg08"/>
</dbReference>
<name>A0A9D5H604_9LILI</name>
<dbReference type="GO" id="GO:0005634">
    <property type="term" value="C:nucleus"/>
    <property type="evidence" value="ECO:0007669"/>
    <property type="project" value="TreeGrafter"/>
</dbReference>
<dbReference type="PANTHER" id="PTHR10015:SF338">
    <property type="entry name" value="HEAT STRESS TRANSCRIPTION FACTOR A-2"/>
    <property type="match status" value="1"/>
</dbReference>
<dbReference type="EMBL" id="JAGGNH010000008">
    <property type="protein sequence ID" value="KAJ0964578.1"/>
    <property type="molecule type" value="Genomic_DNA"/>
</dbReference>
<evidence type="ECO:0000256" key="2">
    <source>
        <dbReference type="ARBA" id="ARBA00023125"/>
    </source>
</evidence>
<evidence type="ECO:0000259" key="4">
    <source>
        <dbReference type="SMART" id="SM00415"/>
    </source>
</evidence>
<dbReference type="SMART" id="SM00415">
    <property type="entry name" value="HSF"/>
    <property type="match status" value="1"/>
</dbReference>
<dbReference type="InterPro" id="IPR000232">
    <property type="entry name" value="HSF_DNA-bd"/>
</dbReference>
<dbReference type="GO" id="GO:0003700">
    <property type="term" value="F:DNA-binding transcription factor activity"/>
    <property type="evidence" value="ECO:0007669"/>
    <property type="project" value="InterPro"/>
</dbReference>
<dbReference type="OrthoDB" id="60033at2759"/>
<keyword evidence="6" id="KW-1185">Reference proteome</keyword>
<dbReference type="GO" id="GO:0000978">
    <property type="term" value="F:RNA polymerase II cis-regulatory region sequence-specific DNA binding"/>
    <property type="evidence" value="ECO:0007669"/>
    <property type="project" value="TreeGrafter"/>
</dbReference>
<evidence type="ECO:0000313" key="5">
    <source>
        <dbReference type="EMBL" id="KAJ0964578.1"/>
    </source>
</evidence>
<dbReference type="AlphaFoldDB" id="A0A9D5H604"/>
<feature type="domain" description="HSF-type DNA-binding" evidence="4">
    <location>
        <begin position="78"/>
        <end position="146"/>
    </location>
</feature>
<comment type="caution">
    <text evidence="5">The sequence shown here is derived from an EMBL/GenBank/DDBJ whole genome shotgun (WGS) entry which is preliminary data.</text>
</comment>